<dbReference type="Gene3D" id="3.40.190.10">
    <property type="entry name" value="Periplasmic binding protein-like II"/>
    <property type="match status" value="1"/>
</dbReference>
<dbReference type="InterPro" id="IPR039424">
    <property type="entry name" value="SBP_5"/>
</dbReference>
<keyword evidence="8" id="KW-1185">Reference proteome</keyword>
<evidence type="ECO:0000256" key="3">
    <source>
        <dbReference type="ARBA" id="ARBA00022448"/>
    </source>
</evidence>
<dbReference type="Pfam" id="PF00496">
    <property type="entry name" value="SBP_bac_5"/>
    <property type="match status" value="1"/>
</dbReference>
<evidence type="ECO:0000256" key="1">
    <source>
        <dbReference type="ARBA" id="ARBA00004418"/>
    </source>
</evidence>
<evidence type="ECO:0000256" key="4">
    <source>
        <dbReference type="ARBA" id="ARBA00022729"/>
    </source>
</evidence>
<dbReference type="FunFam" id="3.40.190.10:FF:000251">
    <property type="entry name" value="Peptide ABC transporter substrate-binding protein"/>
    <property type="match status" value="1"/>
</dbReference>
<gene>
    <name evidence="7" type="ORF">SAMN05216360_10780</name>
</gene>
<dbReference type="InterPro" id="IPR030678">
    <property type="entry name" value="Peptide/Ni-bd"/>
</dbReference>
<dbReference type="PROSITE" id="PS51318">
    <property type="entry name" value="TAT"/>
    <property type="match status" value="1"/>
</dbReference>
<evidence type="ECO:0000259" key="6">
    <source>
        <dbReference type="Pfam" id="PF00496"/>
    </source>
</evidence>
<accession>A0A1H0A5W2</accession>
<organism evidence="7 8">
    <name type="scientific">Methylobacterium phyllostachyos</name>
    <dbReference type="NCBI Taxonomy" id="582672"/>
    <lineage>
        <taxon>Bacteria</taxon>
        <taxon>Pseudomonadati</taxon>
        <taxon>Pseudomonadota</taxon>
        <taxon>Alphaproteobacteria</taxon>
        <taxon>Hyphomicrobiales</taxon>
        <taxon>Methylobacteriaceae</taxon>
        <taxon>Methylobacterium</taxon>
    </lineage>
</organism>
<evidence type="ECO:0000313" key="7">
    <source>
        <dbReference type="EMBL" id="SDN28845.1"/>
    </source>
</evidence>
<dbReference type="Proteomes" id="UP000198704">
    <property type="component" value="Unassembled WGS sequence"/>
</dbReference>
<keyword evidence="5" id="KW-1133">Transmembrane helix</keyword>
<dbReference type="Gene3D" id="3.10.105.10">
    <property type="entry name" value="Dipeptide-binding Protein, Domain 3"/>
    <property type="match status" value="1"/>
</dbReference>
<dbReference type="EMBL" id="FNHS01000007">
    <property type="protein sequence ID" value="SDN28845.1"/>
    <property type="molecule type" value="Genomic_DNA"/>
</dbReference>
<dbReference type="OrthoDB" id="9803988at2"/>
<keyword evidence="5" id="KW-0472">Membrane</keyword>
<dbReference type="PIRSF" id="PIRSF002741">
    <property type="entry name" value="MppA"/>
    <property type="match status" value="1"/>
</dbReference>
<feature type="transmembrane region" description="Helical" evidence="5">
    <location>
        <begin position="27"/>
        <end position="50"/>
    </location>
</feature>
<keyword evidence="3" id="KW-0813">Transport</keyword>
<dbReference type="AlphaFoldDB" id="A0A1H0A5W2"/>
<dbReference type="PANTHER" id="PTHR30290">
    <property type="entry name" value="PERIPLASMIC BINDING COMPONENT OF ABC TRANSPORTER"/>
    <property type="match status" value="1"/>
</dbReference>
<dbReference type="GO" id="GO:1904680">
    <property type="term" value="F:peptide transmembrane transporter activity"/>
    <property type="evidence" value="ECO:0007669"/>
    <property type="project" value="TreeGrafter"/>
</dbReference>
<dbReference type="STRING" id="582672.SAMN05216360_10780"/>
<dbReference type="GO" id="GO:0015833">
    <property type="term" value="P:peptide transport"/>
    <property type="evidence" value="ECO:0007669"/>
    <property type="project" value="TreeGrafter"/>
</dbReference>
<sequence>MDERDLHGLIGRVKDGRLSRRAFVQRLVALGLTAPMAGLMLAGNGVAMAADIRAGYKPTKAGGGGALKLLWWQAPTLINPHFAVGTKDQDASRIFYEPLAAWDPDGNLAPVLAASIPSRENGALAADGRSVVWTLKPGVTWHDGKPLTADDLVFTWDYARDPATAAVTIGSYKDCKVEKIDDLSVRVLFDKPTPFWCDAFVGIVGMVLPKHLFGPYSGAKSRDAPQNLAPVGTGPYRFVEFRPGDIVRGERNPTYHLPNRPYFDTIEMKGGGDAVSAARAVLQTGEYDYAWNMLIEDEVLKRLETGGKGRVDVVYGGKLEFLLLNATDPNVEVDGERSSITTKHPAFSDPKVCQAMNLLVDRKSIQTYIYGRTGKATANTVNGPERFVSKDTKFAFDPAKANALLDEAGWTKGSDGIRAKDGKKLKLVFQTSINAPRQKTQAIIKQAAAKAGIEIELKSVTGSVFFSSDPANPDTCTHFYADMEMYAYSMTQADPAIWLLMYASWEVAQKANKWQGRNVVRWRNDAYDKAYNAAQGELDPVKRAALLIKCNDLAVSENVLPLIHRAEVSAVGATLTAPRSGWDNDLSFLPDWYREA</sequence>
<dbReference type="InterPro" id="IPR006311">
    <property type="entry name" value="TAT_signal"/>
</dbReference>
<dbReference type="SUPFAM" id="SSF53850">
    <property type="entry name" value="Periplasmic binding protein-like II"/>
    <property type="match status" value="1"/>
</dbReference>
<comment type="similarity">
    <text evidence="2">Belongs to the bacterial solute-binding protein 5 family.</text>
</comment>
<dbReference type="GO" id="GO:0030288">
    <property type="term" value="C:outer membrane-bounded periplasmic space"/>
    <property type="evidence" value="ECO:0007669"/>
    <property type="project" value="UniProtKB-ARBA"/>
</dbReference>
<feature type="domain" description="Solute-binding protein family 5" evidence="6">
    <location>
        <begin position="109"/>
        <end position="470"/>
    </location>
</feature>
<name>A0A1H0A5W2_9HYPH</name>
<comment type="subcellular location">
    <subcellularLocation>
        <location evidence="1">Periplasm</location>
    </subcellularLocation>
</comment>
<dbReference type="CDD" id="cd08513">
    <property type="entry name" value="PBP2_thermophilic_Hb8_like"/>
    <property type="match status" value="1"/>
</dbReference>
<evidence type="ECO:0000256" key="5">
    <source>
        <dbReference type="SAM" id="Phobius"/>
    </source>
</evidence>
<dbReference type="PANTHER" id="PTHR30290:SF65">
    <property type="entry name" value="MONOACYL PHOSPHATIDYLINOSITOL TETRAMANNOSIDE-BINDING PROTEIN LPQW-RELATED"/>
    <property type="match status" value="1"/>
</dbReference>
<reference evidence="8" key="1">
    <citation type="submission" date="2016-10" db="EMBL/GenBank/DDBJ databases">
        <authorList>
            <person name="Varghese N."/>
            <person name="Submissions S."/>
        </authorList>
    </citation>
    <scope>NUCLEOTIDE SEQUENCE [LARGE SCALE GENOMIC DNA]</scope>
    <source>
        <strain evidence="8">BL47</strain>
    </source>
</reference>
<evidence type="ECO:0000256" key="2">
    <source>
        <dbReference type="ARBA" id="ARBA00005695"/>
    </source>
</evidence>
<keyword evidence="4" id="KW-0732">Signal</keyword>
<protein>
    <submittedName>
        <fullName evidence="7">Peptide/nickel transport system substrate-binding protein</fullName>
    </submittedName>
</protein>
<keyword evidence="5" id="KW-0812">Transmembrane</keyword>
<proteinExistence type="inferred from homology"/>
<dbReference type="FunFam" id="3.10.105.10:FF:000006">
    <property type="entry name" value="Peptide ABC transporter substrate-binding protein"/>
    <property type="match status" value="1"/>
</dbReference>
<evidence type="ECO:0000313" key="8">
    <source>
        <dbReference type="Proteomes" id="UP000198704"/>
    </source>
</evidence>
<dbReference type="GO" id="GO:0043190">
    <property type="term" value="C:ATP-binding cassette (ABC) transporter complex"/>
    <property type="evidence" value="ECO:0007669"/>
    <property type="project" value="InterPro"/>
</dbReference>
<dbReference type="RefSeq" id="WP_091716281.1">
    <property type="nucleotide sequence ID" value="NZ_FNHS01000007.1"/>
</dbReference>
<dbReference type="InterPro" id="IPR000914">
    <property type="entry name" value="SBP_5_dom"/>
</dbReference>